<reference evidence="10 11" key="2">
    <citation type="journal article" date="2018" name="Elife">
        <title>Firefly genomes illuminate parallel origins of bioluminescence in beetles.</title>
        <authorList>
            <person name="Fallon T.R."/>
            <person name="Lower S.E."/>
            <person name="Chang C.H."/>
            <person name="Bessho-Uehara M."/>
            <person name="Martin G.J."/>
            <person name="Bewick A.J."/>
            <person name="Behringer M."/>
            <person name="Debat H.J."/>
            <person name="Wong I."/>
            <person name="Day J.C."/>
            <person name="Suvorov A."/>
            <person name="Silva C.J."/>
            <person name="Stanger-Hall K.F."/>
            <person name="Hall D.W."/>
            <person name="Schmitz R.J."/>
            <person name="Nelson D.R."/>
            <person name="Lewis S.M."/>
            <person name="Shigenobu S."/>
            <person name="Bybee S.M."/>
            <person name="Larracuente A.M."/>
            <person name="Oba Y."/>
            <person name="Weng J.K."/>
        </authorList>
    </citation>
    <scope>NUCLEOTIDE SEQUENCE [LARGE SCALE GENOMIC DNA]</scope>
    <source>
        <strain evidence="10">1611_PpyrPB1</strain>
        <tissue evidence="10">Whole body</tissue>
    </source>
</reference>
<dbReference type="SUPFAM" id="SSF53955">
    <property type="entry name" value="Lysozyme-like"/>
    <property type="match status" value="1"/>
</dbReference>
<keyword evidence="4" id="KW-1015">Disulfide bond</keyword>
<evidence type="ECO:0000256" key="4">
    <source>
        <dbReference type="ARBA" id="ARBA00023157"/>
    </source>
</evidence>
<evidence type="ECO:0000256" key="3">
    <source>
        <dbReference type="ARBA" id="ARBA00022638"/>
    </source>
</evidence>
<feature type="signal peptide" evidence="7">
    <location>
        <begin position="1"/>
        <end position="18"/>
    </location>
</feature>
<evidence type="ECO:0000256" key="1">
    <source>
        <dbReference type="ARBA" id="ARBA00000632"/>
    </source>
</evidence>
<dbReference type="PANTHER" id="PTHR11407">
    <property type="entry name" value="LYSOZYME C"/>
    <property type="match status" value="1"/>
</dbReference>
<feature type="domain" description="Glycosyl hydrolases family 22 (GH22)" evidence="8">
    <location>
        <begin position="88"/>
        <end position="106"/>
    </location>
</feature>
<evidence type="ECO:0000313" key="9">
    <source>
        <dbReference type="EMBL" id="JAV86748.1"/>
    </source>
</evidence>
<evidence type="ECO:0000313" key="10">
    <source>
        <dbReference type="EMBL" id="KAB0790407.1"/>
    </source>
</evidence>
<comment type="similarity">
    <text evidence="6">Belongs to the glycosyl hydrolase 22 family.</text>
</comment>
<dbReference type="SMART" id="SM00263">
    <property type="entry name" value="LYZ1"/>
    <property type="match status" value="1"/>
</dbReference>
<keyword evidence="7" id="KW-0732">Signal</keyword>
<reference evidence="9" key="1">
    <citation type="journal article" date="2016" name="Sci. Rep.">
        <title>Molecular characterization of firefly nuptial gifts: a multi-omics approach sheds light on postcopulatory sexual selection.</title>
        <authorList>
            <person name="Al-Wathiqui N."/>
            <person name="Fallon T.R."/>
            <person name="South A."/>
            <person name="Weng J.K."/>
            <person name="Lewis S.M."/>
        </authorList>
    </citation>
    <scope>NUCLEOTIDE SEQUENCE</scope>
</reference>
<organism evidence="9">
    <name type="scientific">Photinus pyralis</name>
    <name type="common">Common eastern firefly</name>
    <name type="synonym">Lampyris pyralis</name>
    <dbReference type="NCBI Taxonomy" id="7054"/>
    <lineage>
        <taxon>Eukaryota</taxon>
        <taxon>Metazoa</taxon>
        <taxon>Ecdysozoa</taxon>
        <taxon>Arthropoda</taxon>
        <taxon>Hexapoda</taxon>
        <taxon>Insecta</taxon>
        <taxon>Pterygota</taxon>
        <taxon>Neoptera</taxon>
        <taxon>Endopterygota</taxon>
        <taxon>Coleoptera</taxon>
        <taxon>Polyphaga</taxon>
        <taxon>Elateriformia</taxon>
        <taxon>Elateroidea</taxon>
        <taxon>Lampyridae</taxon>
        <taxon>Lampyrinae</taxon>
        <taxon>Photinus</taxon>
    </lineage>
</organism>
<dbReference type="PRINTS" id="PR00135">
    <property type="entry name" value="LYZLACT"/>
</dbReference>
<dbReference type="GO" id="GO:0042742">
    <property type="term" value="P:defense response to bacterium"/>
    <property type="evidence" value="ECO:0007669"/>
    <property type="project" value="UniProtKB-KW"/>
</dbReference>
<evidence type="ECO:0000259" key="8">
    <source>
        <dbReference type="PROSITE" id="PS00128"/>
    </source>
</evidence>
<dbReference type="EC" id="3.2.1.17" evidence="2"/>
<dbReference type="CDD" id="cd16899">
    <property type="entry name" value="LYZ_C_invert"/>
    <property type="match status" value="1"/>
</dbReference>
<keyword evidence="5" id="KW-0378">Hydrolase</keyword>
<dbReference type="InterPro" id="IPR023346">
    <property type="entry name" value="Lysozyme-like_dom_sf"/>
</dbReference>
<dbReference type="Proteomes" id="UP000327044">
    <property type="component" value="Unassembled WGS sequence"/>
</dbReference>
<dbReference type="FunCoup" id="A0A1Y1MNV3">
    <property type="interactions" value="17"/>
</dbReference>
<dbReference type="Gene3D" id="1.10.530.10">
    <property type="match status" value="1"/>
</dbReference>
<keyword evidence="3" id="KW-0081">Bacteriolytic enzyme</keyword>
<dbReference type="InterPro" id="IPR019799">
    <property type="entry name" value="Glyco_hydro_22_CS"/>
</dbReference>
<sequence>MKCALFLLLVACFLVAEGKIFTKCGLVEELNLRNFPRSFIGQWVCMIESESGKDTSKVYAKANGSKNLGLFQINDKGWCEYGKTGGKCDMKCEDLLNENLVDDSACAKKVQGEMGFQAWDGWVRNCKQRNIALPC</sequence>
<comment type="catalytic activity">
    <reaction evidence="1">
        <text>Hydrolysis of (1-&gt;4)-beta-linkages between N-acetylmuramic acid and N-acetyl-D-glucosamine residues in a peptidoglycan and between N-acetyl-D-glucosamine residues in chitodextrins.</text>
        <dbReference type="EC" id="3.2.1.17"/>
    </reaction>
</comment>
<proteinExistence type="inferred from homology"/>
<feature type="chain" id="PRO_5033291882" description="lysozyme" evidence="7">
    <location>
        <begin position="19"/>
        <end position="135"/>
    </location>
</feature>
<name>A0A1Y1MNV3_PHOPY</name>
<keyword evidence="5" id="KW-0326">Glycosidase</keyword>
<evidence type="ECO:0000256" key="5">
    <source>
        <dbReference type="ARBA" id="ARBA00023295"/>
    </source>
</evidence>
<dbReference type="Pfam" id="PF00062">
    <property type="entry name" value="Lys"/>
    <property type="match status" value="1"/>
</dbReference>
<dbReference type="GO" id="GO:0031640">
    <property type="term" value="P:killing of cells of another organism"/>
    <property type="evidence" value="ECO:0007669"/>
    <property type="project" value="UniProtKB-KW"/>
</dbReference>
<evidence type="ECO:0000256" key="7">
    <source>
        <dbReference type="SAM" id="SignalP"/>
    </source>
</evidence>
<dbReference type="InParanoid" id="A0A1Y1MNV3"/>
<dbReference type="GO" id="GO:0003796">
    <property type="term" value="F:lysozyme activity"/>
    <property type="evidence" value="ECO:0007669"/>
    <property type="project" value="UniProtKB-EC"/>
</dbReference>
<dbReference type="EMBL" id="VVIM01001373">
    <property type="protein sequence ID" value="KAB0790407.1"/>
    <property type="molecule type" value="Genomic_DNA"/>
</dbReference>
<evidence type="ECO:0000313" key="11">
    <source>
        <dbReference type="Proteomes" id="UP000327044"/>
    </source>
</evidence>
<dbReference type="PROSITE" id="PS00128">
    <property type="entry name" value="GLYCOSYL_HYDROL_F22_1"/>
    <property type="match status" value="1"/>
</dbReference>
<evidence type="ECO:0000256" key="6">
    <source>
        <dbReference type="RuleBase" id="RU004440"/>
    </source>
</evidence>
<protein>
    <recommendedName>
        <fullName evidence="2">lysozyme</fullName>
        <ecNumber evidence="2">3.2.1.17</ecNumber>
    </recommendedName>
</protein>
<dbReference type="InterPro" id="IPR001916">
    <property type="entry name" value="Glyco_hydro_22"/>
</dbReference>
<dbReference type="OrthoDB" id="6692707at2759"/>
<keyword evidence="3" id="KW-0929">Antimicrobial</keyword>
<dbReference type="AlphaFoldDB" id="A0A1Y1MNV3"/>
<accession>A0A1Y1MNV3</accession>
<dbReference type="EMBL" id="GEZM01027414">
    <property type="protein sequence ID" value="JAV86748.1"/>
    <property type="molecule type" value="Transcribed_RNA"/>
</dbReference>
<keyword evidence="11" id="KW-1185">Reference proteome</keyword>
<reference evidence="10" key="3">
    <citation type="submission" date="2019-08" db="EMBL/GenBank/DDBJ databases">
        <authorList>
            <consortium name="Photinus pyralis genome working group"/>
            <person name="Fallon T.R."/>
            <person name="Sander Lower S.E."/>
            <person name="Weng J.-K."/>
        </authorList>
    </citation>
    <scope>NUCLEOTIDE SEQUENCE</scope>
    <source>
        <strain evidence="10">1611_PpyrPB1</strain>
        <tissue evidence="10">Whole body</tissue>
    </source>
</reference>
<dbReference type="PROSITE" id="PS51348">
    <property type="entry name" value="GLYCOSYL_HYDROL_F22_2"/>
    <property type="match status" value="1"/>
</dbReference>
<evidence type="ECO:0000256" key="2">
    <source>
        <dbReference type="ARBA" id="ARBA00012732"/>
    </source>
</evidence>
<gene>
    <name evidence="10" type="ORF">PPYR_15225</name>
</gene>
<dbReference type="PANTHER" id="PTHR11407:SF63">
    <property type="entry name" value="LYSOZYME C"/>
    <property type="match status" value="1"/>
</dbReference>